<evidence type="ECO:0000256" key="6">
    <source>
        <dbReference type="ARBA" id="ARBA00022989"/>
    </source>
</evidence>
<sequence>MASSDEFKTNSGKLAADDGYVAETSDVEHGVVNKADPLKKDLKNRHMQMIAIGGAIGAGLFVGSGSALAKGGPASLLICYMIIGIMLLFTCQALAELAVLYPVNGAFYTYVVRFLDPSWGFAMGWDYAISWLTVLPFELIAASLTIQFWRTDLNMGIWITIFLIVLSGIQIFGVRGYGEVEFVLSMVKIAACIGFIILGIVINCGGVGDQGYLGAKYWHDPGAFNNGFNGFAGVFVVAAFAFGGTELVGLAAAESENPRKAIPKATKQVFWRIFMFYVVNLFIVGLIVRSDDDRLLSGTSGADAKASPFVIAIQNAGIPVLPSIFNAVICIAVISVANSCTFGSTRTMQALAERGMAPRFLAYVDKSGRPLWCIMIQIAFGFLAFLGEVPGETNGTPTSQEIFNWLLSISGLSYFFVWGSICATHIRFRYAWKAQGYTLDQIPYKPTLGVLGSWIGLALNLLCMIATFYNALYPSPNAEPEARVFFQVYLAAPIVLALYLFWKIYTRDWRFYIPVHEMDLKSGARLHLASEVEDEAPKTWRNLPLRIIHGLF</sequence>
<dbReference type="PANTHER" id="PTHR43341:SF1">
    <property type="entry name" value="GENERAL AMINO-ACID PERMEASE GAP1"/>
    <property type="match status" value="1"/>
</dbReference>
<evidence type="ECO:0000313" key="11">
    <source>
        <dbReference type="Proteomes" id="UP001270362"/>
    </source>
</evidence>
<gene>
    <name evidence="10" type="ORF">B0T22DRAFT_475287</name>
</gene>
<keyword evidence="2" id="KW-0813">Transport</keyword>
<proteinExistence type="predicted"/>
<feature type="transmembrane region" description="Helical" evidence="8">
    <location>
        <begin position="155"/>
        <end position="174"/>
    </location>
</feature>
<dbReference type="InterPro" id="IPR004840">
    <property type="entry name" value="Amino_acid_permease_CS"/>
</dbReference>
<feature type="domain" description="Amino acid permease/ SLC12A" evidence="9">
    <location>
        <begin position="46"/>
        <end position="510"/>
    </location>
</feature>
<dbReference type="Gene3D" id="1.20.1740.10">
    <property type="entry name" value="Amino acid/polyamine transporter I"/>
    <property type="match status" value="1"/>
</dbReference>
<dbReference type="PROSITE" id="PS00218">
    <property type="entry name" value="AMINO_ACID_PERMEASE_1"/>
    <property type="match status" value="1"/>
</dbReference>
<feature type="transmembrane region" description="Helical" evidence="8">
    <location>
        <begin position="186"/>
        <end position="208"/>
    </location>
</feature>
<dbReference type="FunFam" id="1.20.1740.10:FF:000017">
    <property type="entry name" value="Amino acid permease"/>
    <property type="match status" value="1"/>
</dbReference>
<feature type="transmembrane region" description="Helical" evidence="8">
    <location>
        <begin position="75"/>
        <end position="103"/>
    </location>
</feature>
<evidence type="ECO:0000313" key="10">
    <source>
        <dbReference type="EMBL" id="KAK3692354.1"/>
    </source>
</evidence>
<feature type="transmembrane region" description="Helical" evidence="8">
    <location>
        <begin position="49"/>
        <end position="69"/>
    </location>
</feature>
<comment type="caution">
    <text evidence="10">The sequence shown here is derived from an EMBL/GenBank/DDBJ whole genome shotgun (WGS) entry which is preliminary data.</text>
</comment>
<feature type="transmembrane region" description="Helical" evidence="8">
    <location>
        <begin position="269"/>
        <end position="288"/>
    </location>
</feature>
<name>A0AAE0XF70_9PEZI</name>
<keyword evidence="5" id="KW-0029">Amino-acid transport</keyword>
<evidence type="ECO:0000256" key="2">
    <source>
        <dbReference type="ARBA" id="ARBA00022448"/>
    </source>
</evidence>
<dbReference type="AlphaFoldDB" id="A0AAE0XF70"/>
<dbReference type="PANTHER" id="PTHR43341">
    <property type="entry name" value="AMINO ACID PERMEASE"/>
    <property type="match status" value="1"/>
</dbReference>
<feature type="transmembrane region" description="Helical" evidence="8">
    <location>
        <begin position="324"/>
        <end position="348"/>
    </location>
</feature>
<feature type="transmembrane region" description="Helical" evidence="8">
    <location>
        <begin position="484"/>
        <end position="502"/>
    </location>
</feature>
<keyword evidence="6 8" id="KW-1133">Transmembrane helix</keyword>
<keyword evidence="7 8" id="KW-0472">Membrane</keyword>
<evidence type="ECO:0000259" key="9">
    <source>
        <dbReference type="Pfam" id="PF00324"/>
    </source>
</evidence>
<protein>
    <submittedName>
        <fullName evidence="10">Amino-acid permease inda1</fullName>
    </submittedName>
</protein>
<feature type="transmembrane region" description="Helical" evidence="8">
    <location>
        <begin position="447"/>
        <end position="472"/>
    </location>
</feature>
<feature type="transmembrane region" description="Helical" evidence="8">
    <location>
        <begin position="124"/>
        <end position="149"/>
    </location>
</feature>
<feature type="transmembrane region" description="Helical" evidence="8">
    <location>
        <begin position="369"/>
        <end position="387"/>
    </location>
</feature>
<dbReference type="Proteomes" id="UP001270362">
    <property type="component" value="Unassembled WGS sequence"/>
</dbReference>
<reference evidence="10" key="2">
    <citation type="submission" date="2023-06" db="EMBL/GenBank/DDBJ databases">
        <authorList>
            <consortium name="Lawrence Berkeley National Laboratory"/>
            <person name="Haridas S."/>
            <person name="Hensen N."/>
            <person name="Bonometti L."/>
            <person name="Westerberg I."/>
            <person name="Brannstrom I.O."/>
            <person name="Guillou S."/>
            <person name="Cros-Aarteil S."/>
            <person name="Calhoun S."/>
            <person name="Kuo A."/>
            <person name="Mondo S."/>
            <person name="Pangilinan J."/>
            <person name="Riley R."/>
            <person name="Labutti K."/>
            <person name="Andreopoulos B."/>
            <person name="Lipzen A."/>
            <person name="Chen C."/>
            <person name="Yanf M."/>
            <person name="Daum C."/>
            <person name="Ng V."/>
            <person name="Clum A."/>
            <person name="Steindorff A."/>
            <person name="Ohm R."/>
            <person name="Martin F."/>
            <person name="Silar P."/>
            <person name="Natvig D."/>
            <person name="Lalanne C."/>
            <person name="Gautier V."/>
            <person name="Ament-Velasquez S.L."/>
            <person name="Kruys A."/>
            <person name="Hutchinson M.I."/>
            <person name="Powell A.J."/>
            <person name="Barry K."/>
            <person name="Miller A.N."/>
            <person name="Grigoriev I.V."/>
            <person name="Debuchy R."/>
            <person name="Gladieux P."/>
            <person name="Thoren M.H."/>
            <person name="Johannesson H."/>
        </authorList>
    </citation>
    <scope>NUCLEOTIDE SEQUENCE</scope>
    <source>
        <strain evidence="10">CBS 314.62</strain>
    </source>
</reference>
<keyword evidence="3" id="KW-1003">Cell membrane</keyword>
<keyword evidence="4 8" id="KW-0812">Transmembrane</keyword>
<keyword evidence="11" id="KW-1185">Reference proteome</keyword>
<evidence type="ECO:0000256" key="4">
    <source>
        <dbReference type="ARBA" id="ARBA00022692"/>
    </source>
</evidence>
<dbReference type="GO" id="GO:0005886">
    <property type="term" value="C:plasma membrane"/>
    <property type="evidence" value="ECO:0007669"/>
    <property type="project" value="UniProtKB-SubCell"/>
</dbReference>
<organism evidence="10 11">
    <name type="scientific">Podospora appendiculata</name>
    <dbReference type="NCBI Taxonomy" id="314037"/>
    <lineage>
        <taxon>Eukaryota</taxon>
        <taxon>Fungi</taxon>
        <taxon>Dikarya</taxon>
        <taxon>Ascomycota</taxon>
        <taxon>Pezizomycotina</taxon>
        <taxon>Sordariomycetes</taxon>
        <taxon>Sordariomycetidae</taxon>
        <taxon>Sordariales</taxon>
        <taxon>Podosporaceae</taxon>
        <taxon>Podospora</taxon>
    </lineage>
</organism>
<comment type="subcellular location">
    <subcellularLocation>
        <location evidence="1">Cell membrane</location>
        <topology evidence="1">Multi-pass membrane protein</topology>
    </subcellularLocation>
</comment>
<dbReference type="GO" id="GO:0015171">
    <property type="term" value="F:amino acid transmembrane transporter activity"/>
    <property type="evidence" value="ECO:0007669"/>
    <property type="project" value="TreeGrafter"/>
</dbReference>
<evidence type="ECO:0000256" key="8">
    <source>
        <dbReference type="SAM" id="Phobius"/>
    </source>
</evidence>
<dbReference type="Pfam" id="PF00324">
    <property type="entry name" value="AA_permease"/>
    <property type="match status" value="1"/>
</dbReference>
<feature type="transmembrane region" description="Helical" evidence="8">
    <location>
        <begin position="228"/>
        <end position="248"/>
    </location>
</feature>
<evidence type="ECO:0000256" key="7">
    <source>
        <dbReference type="ARBA" id="ARBA00023136"/>
    </source>
</evidence>
<dbReference type="NCBIfam" id="TIGR00913">
    <property type="entry name" value="2A0310"/>
    <property type="match status" value="1"/>
</dbReference>
<dbReference type="PIRSF" id="PIRSF006060">
    <property type="entry name" value="AA_transporter"/>
    <property type="match status" value="1"/>
</dbReference>
<accession>A0AAE0XF70</accession>
<evidence type="ECO:0000256" key="3">
    <source>
        <dbReference type="ARBA" id="ARBA00022475"/>
    </source>
</evidence>
<dbReference type="EMBL" id="JAULSO010000001">
    <property type="protein sequence ID" value="KAK3692354.1"/>
    <property type="molecule type" value="Genomic_DNA"/>
</dbReference>
<feature type="transmembrane region" description="Helical" evidence="8">
    <location>
        <begin position="402"/>
        <end position="426"/>
    </location>
</feature>
<reference evidence="10" key="1">
    <citation type="journal article" date="2023" name="Mol. Phylogenet. Evol.">
        <title>Genome-scale phylogeny and comparative genomics of the fungal order Sordariales.</title>
        <authorList>
            <person name="Hensen N."/>
            <person name="Bonometti L."/>
            <person name="Westerberg I."/>
            <person name="Brannstrom I.O."/>
            <person name="Guillou S."/>
            <person name="Cros-Aarteil S."/>
            <person name="Calhoun S."/>
            <person name="Haridas S."/>
            <person name="Kuo A."/>
            <person name="Mondo S."/>
            <person name="Pangilinan J."/>
            <person name="Riley R."/>
            <person name="LaButti K."/>
            <person name="Andreopoulos B."/>
            <person name="Lipzen A."/>
            <person name="Chen C."/>
            <person name="Yan M."/>
            <person name="Daum C."/>
            <person name="Ng V."/>
            <person name="Clum A."/>
            <person name="Steindorff A."/>
            <person name="Ohm R.A."/>
            <person name="Martin F."/>
            <person name="Silar P."/>
            <person name="Natvig D.O."/>
            <person name="Lalanne C."/>
            <person name="Gautier V."/>
            <person name="Ament-Velasquez S.L."/>
            <person name="Kruys A."/>
            <person name="Hutchinson M.I."/>
            <person name="Powell A.J."/>
            <person name="Barry K."/>
            <person name="Miller A.N."/>
            <person name="Grigoriev I.V."/>
            <person name="Debuchy R."/>
            <person name="Gladieux P."/>
            <person name="Hiltunen Thoren M."/>
            <person name="Johannesson H."/>
        </authorList>
    </citation>
    <scope>NUCLEOTIDE SEQUENCE</scope>
    <source>
        <strain evidence="10">CBS 314.62</strain>
    </source>
</reference>
<dbReference type="InterPro" id="IPR004841">
    <property type="entry name" value="AA-permease/SLC12A_dom"/>
</dbReference>
<dbReference type="InterPro" id="IPR050524">
    <property type="entry name" value="APC_YAT"/>
</dbReference>
<dbReference type="InterPro" id="IPR004762">
    <property type="entry name" value="Amino_acid_permease_fungi"/>
</dbReference>
<evidence type="ECO:0000256" key="5">
    <source>
        <dbReference type="ARBA" id="ARBA00022970"/>
    </source>
</evidence>
<evidence type="ECO:0000256" key="1">
    <source>
        <dbReference type="ARBA" id="ARBA00004651"/>
    </source>
</evidence>